<comment type="caution">
    <text evidence="1">The sequence shown here is derived from an EMBL/GenBank/DDBJ whole genome shotgun (WGS) entry which is preliminary data.</text>
</comment>
<keyword evidence="2" id="KW-1185">Reference proteome</keyword>
<sequence>MARDVVSAYTLILGDEYGAADVGVYSTAEEAWKALDREVRGKCRLRLRPRRTVDPEATSRLADAWRAGNPEERFWQILSHQLAVRIPEIGRQRVAATQPALARR</sequence>
<evidence type="ECO:0000313" key="2">
    <source>
        <dbReference type="Proteomes" id="UP001183202"/>
    </source>
</evidence>
<proteinExistence type="predicted"/>
<reference evidence="2" key="1">
    <citation type="submission" date="2023-07" db="EMBL/GenBank/DDBJ databases">
        <title>30 novel species of actinomycetes from the DSMZ collection.</title>
        <authorList>
            <person name="Nouioui I."/>
        </authorList>
    </citation>
    <scope>NUCLEOTIDE SEQUENCE [LARGE SCALE GENOMIC DNA]</scope>
    <source>
        <strain evidence="2">DSM 45834</strain>
    </source>
</reference>
<protein>
    <submittedName>
        <fullName evidence="1">Uncharacterized protein</fullName>
    </submittedName>
</protein>
<name>A0ABU2NAZ9_9PSEU</name>
<accession>A0ABU2NAZ9</accession>
<organism evidence="1 2">
    <name type="scientific">Pseudonocardia charpentierae</name>
    <dbReference type="NCBI Taxonomy" id="3075545"/>
    <lineage>
        <taxon>Bacteria</taxon>
        <taxon>Bacillati</taxon>
        <taxon>Actinomycetota</taxon>
        <taxon>Actinomycetes</taxon>
        <taxon>Pseudonocardiales</taxon>
        <taxon>Pseudonocardiaceae</taxon>
        <taxon>Pseudonocardia</taxon>
    </lineage>
</organism>
<dbReference type="EMBL" id="JAVREJ010000005">
    <property type="protein sequence ID" value="MDT0349839.1"/>
    <property type="molecule type" value="Genomic_DNA"/>
</dbReference>
<dbReference type="Proteomes" id="UP001183202">
    <property type="component" value="Unassembled WGS sequence"/>
</dbReference>
<dbReference type="RefSeq" id="WP_311555872.1">
    <property type="nucleotide sequence ID" value="NZ_JAVREJ010000005.1"/>
</dbReference>
<evidence type="ECO:0000313" key="1">
    <source>
        <dbReference type="EMBL" id="MDT0349839.1"/>
    </source>
</evidence>
<gene>
    <name evidence="1" type="ORF">RM445_09935</name>
</gene>